<sequence length="252" mass="28439">MIKQEVALSRKSRKFLEDLRVYLFSSGKNELETNEIVEELEDHLIEAEKNGKSIEHIVGQSPKSYMRKISNEMTIDYKAWIKYIPIILFGAFSFVIIGDLFEGLLSYSLMEILGFIAITALFLAGVSVTFRYVSANNVSTRKQFIIFFLLGMFPMCLFIGLIFLNGAISTPIIHFGMTGSIITAILTFIFVLAVSIWAKTWVILVLLALLTLPDFFLSYTTMTESPRLITGTMITFGGIAIYLFLTSRMNKA</sequence>
<feature type="domain" description="HAAS transmembrane region" evidence="2">
    <location>
        <begin position="94"/>
        <end position="207"/>
    </location>
</feature>
<gene>
    <name evidence="3" type="ORF">ACFOUV_07685</name>
</gene>
<evidence type="ECO:0000256" key="1">
    <source>
        <dbReference type="SAM" id="Phobius"/>
    </source>
</evidence>
<dbReference type="Gene3D" id="1.10.1900.10">
    <property type="entry name" value="c-terminal domain of poly(a) binding protein"/>
    <property type="match status" value="1"/>
</dbReference>
<keyword evidence="1" id="KW-0472">Membrane</keyword>
<proteinExistence type="predicted"/>
<feature type="transmembrane region" description="Helical" evidence="1">
    <location>
        <begin position="228"/>
        <end position="245"/>
    </location>
</feature>
<protein>
    <submittedName>
        <fullName evidence="3">DUF1129 family protein</fullName>
    </submittedName>
</protein>
<dbReference type="SUPFAM" id="SSF158560">
    <property type="entry name" value="BH3980-like"/>
    <property type="match status" value="1"/>
</dbReference>
<dbReference type="Proteomes" id="UP001595772">
    <property type="component" value="Unassembled WGS sequence"/>
</dbReference>
<dbReference type="EMBL" id="JBHSAO010000006">
    <property type="protein sequence ID" value="MFC4023669.1"/>
    <property type="molecule type" value="Genomic_DNA"/>
</dbReference>
<feature type="transmembrane region" description="Helical" evidence="1">
    <location>
        <begin position="172"/>
        <end position="194"/>
    </location>
</feature>
<reference evidence="4" key="1">
    <citation type="journal article" date="2019" name="Int. J. Syst. Evol. Microbiol.">
        <title>The Global Catalogue of Microorganisms (GCM) 10K type strain sequencing project: providing services to taxonomists for standard genome sequencing and annotation.</title>
        <authorList>
            <consortium name="The Broad Institute Genomics Platform"/>
            <consortium name="The Broad Institute Genome Sequencing Center for Infectious Disease"/>
            <person name="Wu L."/>
            <person name="Ma J."/>
        </authorList>
    </citation>
    <scope>NUCLEOTIDE SEQUENCE [LARGE SCALE GENOMIC DNA]</scope>
    <source>
        <strain evidence="4">IBRC-M 10703</strain>
    </source>
</reference>
<dbReference type="Pfam" id="PF08006">
    <property type="entry name" value="HAAS_TM"/>
    <property type="match status" value="1"/>
</dbReference>
<evidence type="ECO:0000313" key="4">
    <source>
        <dbReference type="Proteomes" id="UP001595772"/>
    </source>
</evidence>
<feature type="transmembrane region" description="Helical" evidence="1">
    <location>
        <begin position="201"/>
        <end position="222"/>
    </location>
</feature>
<comment type="caution">
    <text evidence="3">The sequence shown here is derived from an EMBL/GenBank/DDBJ whole genome shotgun (WGS) entry which is preliminary data.</text>
</comment>
<name>A0ABV8GZS4_9BACI</name>
<keyword evidence="4" id="KW-1185">Reference proteome</keyword>
<organism evidence="3 4">
    <name type="scientific">Oceanobacillus longus</name>
    <dbReference type="NCBI Taxonomy" id="930120"/>
    <lineage>
        <taxon>Bacteria</taxon>
        <taxon>Bacillati</taxon>
        <taxon>Bacillota</taxon>
        <taxon>Bacilli</taxon>
        <taxon>Bacillales</taxon>
        <taxon>Bacillaceae</taxon>
        <taxon>Oceanobacillus</taxon>
    </lineage>
</organism>
<accession>A0ABV8GZS4</accession>
<evidence type="ECO:0000259" key="2">
    <source>
        <dbReference type="Pfam" id="PF08006"/>
    </source>
</evidence>
<keyword evidence="1" id="KW-0812">Transmembrane</keyword>
<dbReference type="PANTHER" id="PTHR41307:SF1">
    <property type="entry name" value="MEMBRANE PROTEIN"/>
    <property type="match status" value="1"/>
</dbReference>
<keyword evidence="1" id="KW-1133">Transmembrane helix</keyword>
<dbReference type="RefSeq" id="WP_379496174.1">
    <property type="nucleotide sequence ID" value="NZ_JBHSAO010000006.1"/>
</dbReference>
<feature type="transmembrane region" description="Helical" evidence="1">
    <location>
        <begin position="145"/>
        <end position="166"/>
    </location>
</feature>
<dbReference type="InterPro" id="IPR012963">
    <property type="entry name" value="HAAS_TM"/>
</dbReference>
<feature type="transmembrane region" description="Helical" evidence="1">
    <location>
        <begin position="80"/>
        <end position="100"/>
    </location>
</feature>
<feature type="transmembrane region" description="Helical" evidence="1">
    <location>
        <begin position="112"/>
        <end position="133"/>
    </location>
</feature>
<dbReference type="PANTHER" id="PTHR41307">
    <property type="entry name" value="MEMBRANE PROTEIN-RELATED"/>
    <property type="match status" value="1"/>
</dbReference>
<evidence type="ECO:0000313" key="3">
    <source>
        <dbReference type="EMBL" id="MFC4023669.1"/>
    </source>
</evidence>